<accession>A0ABY0IE35</accession>
<evidence type="ECO:0000313" key="2">
    <source>
        <dbReference type="Proteomes" id="UP000443582"/>
    </source>
</evidence>
<dbReference type="Proteomes" id="UP000443582">
    <property type="component" value="Unassembled WGS sequence"/>
</dbReference>
<sequence length="118" mass="13579">MNRKFDANENFELLKNERNIAGRAMYEKRPSQEVKVQIYPDKSVSPAKFIPNQSMPGTFRAHPTTIAAMRSDLFANMHDEAFEELSAIITCSSCKTQIDQQFWKFCPYCEAPFPKNHG</sequence>
<reference evidence="2" key="1">
    <citation type="journal article" date="2019" name="Int. J. Syst. Evol. Microbiol.">
        <title>Halobacteriovorax valvorus sp. nov., a novel prokaryotic predator isolated from coastal seawater of China.</title>
        <authorList>
            <person name="Chen M.-X."/>
        </authorList>
    </citation>
    <scope>NUCLEOTIDE SEQUENCE [LARGE SCALE GENOMIC DNA]</scope>
    <source>
        <strain evidence="2">BL9</strain>
    </source>
</reference>
<keyword evidence="2" id="KW-1185">Reference proteome</keyword>
<protein>
    <recommendedName>
        <fullName evidence="3">Zinc ribbon domain-containing protein</fullName>
    </recommendedName>
</protein>
<dbReference type="RefSeq" id="WP_115363098.1">
    <property type="nucleotide sequence ID" value="NZ_QDKL01000003.1"/>
</dbReference>
<evidence type="ECO:0000313" key="1">
    <source>
        <dbReference type="EMBL" id="RZF20865.1"/>
    </source>
</evidence>
<gene>
    <name evidence="1" type="ORF">DAY19_12845</name>
</gene>
<proteinExistence type="predicted"/>
<name>A0ABY0IE35_9BACT</name>
<organism evidence="1 2">
    <name type="scientific">Halobacteriovorax vibrionivorans</name>
    <dbReference type="NCBI Taxonomy" id="2152716"/>
    <lineage>
        <taxon>Bacteria</taxon>
        <taxon>Pseudomonadati</taxon>
        <taxon>Bdellovibrionota</taxon>
        <taxon>Bacteriovoracia</taxon>
        <taxon>Bacteriovoracales</taxon>
        <taxon>Halobacteriovoraceae</taxon>
        <taxon>Halobacteriovorax</taxon>
    </lineage>
</organism>
<evidence type="ECO:0008006" key="3">
    <source>
        <dbReference type="Google" id="ProtNLM"/>
    </source>
</evidence>
<comment type="caution">
    <text evidence="1">The sequence shown here is derived from an EMBL/GenBank/DDBJ whole genome shotgun (WGS) entry which is preliminary data.</text>
</comment>
<dbReference type="EMBL" id="QDKL01000003">
    <property type="protein sequence ID" value="RZF20865.1"/>
    <property type="molecule type" value="Genomic_DNA"/>
</dbReference>